<feature type="non-terminal residue" evidence="2">
    <location>
        <position position="906"/>
    </location>
</feature>
<name>A0A0S7WM74_UNCT6</name>
<dbReference type="Pfam" id="PF17957">
    <property type="entry name" value="Big_7"/>
    <property type="match status" value="1"/>
</dbReference>
<gene>
    <name evidence="2" type="ORF">AMJ40_00620</name>
</gene>
<dbReference type="InterPro" id="IPR013320">
    <property type="entry name" value="ConA-like_dom_sf"/>
</dbReference>
<proteinExistence type="predicted"/>
<feature type="domain" description="DUF362" evidence="1">
    <location>
        <begin position="116"/>
        <end position="369"/>
    </location>
</feature>
<dbReference type="SUPFAM" id="SSF49899">
    <property type="entry name" value="Concanavalin A-like lectins/glucanases"/>
    <property type="match status" value="1"/>
</dbReference>
<dbReference type="Pfam" id="PF04015">
    <property type="entry name" value="DUF362"/>
    <property type="match status" value="1"/>
</dbReference>
<evidence type="ECO:0000313" key="2">
    <source>
        <dbReference type="EMBL" id="KPJ51243.1"/>
    </source>
</evidence>
<comment type="caution">
    <text evidence="2">The sequence shown here is derived from an EMBL/GenBank/DDBJ whole genome shotgun (WGS) entry which is preliminary data.</text>
</comment>
<accession>A0A0S7WM74</accession>
<dbReference type="Gene3D" id="2.60.120.200">
    <property type="match status" value="1"/>
</dbReference>
<dbReference type="AlphaFoldDB" id="A0A0S7WM74"/>
<dbReference type="Pfam" id="PF13385">
    <property type="entry name" value="Laminin_G_3"/>
    <property type="match status" value="1"/>
</dbReference>
<protein>
    <recommendedName>
        <fullName evidence="1">DUF362 domain-containing protein</fullName>
    </recommendedName>
</protein>
<dbReference type="EMBL" id="LIZT01000004">
    <property type="protein sequence ID" value="KPJ51243.1"/>
    <property type="molecule type" value="Genomic_DNA"/>
</dbReference>
<evidence type="ECO:0000313" key="3">
    <source>
        <dbReference type="Proteomes" id="UP000051124"/>
    </source>
</evidence>
<dbReference type="Proteomes" id="UP000051124">
    <property type="component" value="Unassembled WGS sequence"/>
</dbReference>
<sequence length="906" mass="99335">MFTVPKGGIMSVKAKRRSIWGILLIGLLVVVMWDITTTVARKQDRFTNPILVNQLQRAAPKQNSVVGICQSTDPELGTLQAALDATLTYEQVDSITRLAVQRAGGFDEVIESGDWVLVKPNILTVPDVHSDYPWTHVGTVTDLRVMKSVIEQLIEEGDASRITVAEGKAWRKTGDPDKWPSDTADGWTYHWAWYGGLSYEDMLEELDATTPITIDYVDLDYPPYTQTPVPGGGLSQSSYFVPNAILNCDRLIAVAVMKTHVYARVTLTNKLYIGTSPASVYNAGYFNHHALPHISPLGPAYNMEQTICDLMSYHPADFGIVECFRGMEGTGPHMYTGEPGDSPKGPGISIKRNVVLASKDPVAVDAVSAYVMGFNPWDVDHLHWNHGKGFGINDLDYISTVGPALDNVRYTFAKPSLTGFGGYQGRGNRIWLVNGWHSGVDLDYDYFSHLGGEANISPVESDTGAGETWTAFTDATDYMDLAAYYGNPSSCITYAFTRIVADSAMNVRLRFGSDDGIKIWLNGSVVYSNSSTGTWSMIEQDLPIALQEGTNRLLVKIKNSTGPYGFSMFVSESDGDTPLAIDYSLLAPGAPEVTLDSPASGASTSNSHIQVSAWVSDPDDDLMTVWVYGDTTPGAAALLHVEDGVSSGSHMTYDWHRPVLGVDDSTIGLWHFDEGSGTTIHDASPHGLDGYWVCQDTKDSMWTNDGAFGHALEFYGFRTGTPQHPCAADWVEIPEEASPSIMDIDPSGDLTIEYWIKPDVLPTSRYWGMVVKRVPCEFPQDTMQCGNPANYEIFFNYSTQTLGYYANTTLFVSTVGLTVGQWQYIAVTIDGSTGVLRFYKNGVLGTQLTGAFIGTPIDGPLRIGSSAYRMKGVDGWIDEVRLTAAVLDSAEIAKNYRLATDRYYWK</sequence>
<reference evidence="2 3" key="1">
    <citation type="journal article" date="2015" name="Microbiome">
        <title>Genomic resolution of linkages in carbon, nitrogen, and sulfur cycling among widespread estuary sediment bacteria.</title>
        <authorList>
            <person name="Baker B.J."/>
            <person name="Lazar C.S."/>
            <person name="Teske A.P."/>
            <person name="Dick G.J."/>
        </authorList>
    </citation>
    <scope>NUCLEOTIDE SEQUENCE [LARGE SCALE GENOMIC DNA]</scope>
    <source>
        <strain evidence="2">DG_26</strain>
    </source>
</reference>
<organism evidence="2 3">
    <name type="scientific">candidate division TA06 bacterium DG_26</name>
    <dbReference type="NCBI Taxonomy" id="1703771"/>
    <lineage>
        <taxon>Bacteria</taxon>
        <taxon>Bacteria division TA06</taxon>
    </lineage>
</organism>
<evidence type="ECO:0000259" key="1">
    <source>
        <dbReference type="Pfam" id="PF04015"/>
    </source>
</evidence>
<dbReference type="Gene3D" id="2.60.120.260">
    <property type="entry name" value="Galactose-binding domain-like"/>
    <property type="match status" value="1"/>
</dbReference>
<dbReference type="InterPro" id="IPR007160">
    <property type="entry name" value="DUF362"/>
</dbReference>